<reference evidence="3 4" key="1">
    <citation type="submission" date="2020-06" db="EMBL/GenBank/DDBJ databases">
        <title>Frischella cerana isolated from Apis cerana gut homogenate.</title>
        <authorList>
            <person name="Wolter L.A."/>
            <person name="Suenami S."/>
            <person name="Miyazaki R."/>
        </authorList>
    </citation>
    <scope>NUCLEOTIDE SEQUENCE [LARGE SCALE GENOMIC DNA]</scope>
    <source>
        <strain evidence="3 4">Ac13</strain>
    </source>
</reference>
<accession>A0ABR7QWW3</accession>
<feature type="compositionally biased region" description="Acidic residues" evidence="1">
    <location>
        <begin position="455"/>
        <end position="464"/>
    </location>
</feature>
<organism evidence="3 4">
    <name type="scientific">Frischella japonica</name>
    <dbReference type="NCBI Taxonomy" id="2741544"/>
    <lineage>
        <taxon>Bacteria</taxon>
        <taxon>Pseudomonadati</taxon>
        <taxon>Pseudomonadota</taxon>
        <taxon>Gammaproteobacteria</taxon>
        <taxon>Orbales</taxon>
        <taxon>Orbaceae</taxon>
        <taxon>Frischella</taxon>
    </lineage>
</organism>
<dbReference type="EMBL" id="JABURY010000012">
    <property type="protein sequence ID" value="MBC9130716.1"/>
    <property type="molecule type" value="Genomic_DNA"/>
</dbReference>
<comment type="caution">
    <text evidence="3">The sequence shown here is derived from an EMBL/GenBank/DDBJ whole genome shotgun (WGS) entry which is preliminary data.</text>
</comment>
<feature type="region of interest" description="Disordered" evidence="1">
    <location>
        <begin position="447"/>
        <end position="484"/>
    </location>
</feature>
<evidence type="ECO:0000256" key="1">
    <source>
        <dbReference type="SAM" id="MobiDB-lite"/>
    </source>
</evidence>
<evidence type="ECO:0000313" key="4">
    <source>
        <dbReference type="Proteomes" id="UP000651208"/>
    </source>
</evidence>
<dbReference type="RefSeq" id="WP_187755165.1">
    <property type="nucleotide sequence ID" value="NZ_JABURY010000012.1"/>
</dbReference>
<proteinExistence type="predicted"/>
<protein>
    <submittedName>
        <fullName evidence="3">DUF1073 domain-containing protein</fullName>
    </submittedName>
</protein>
<dbReference type="Proteomes" id="UP000651208">
    <property type="component" value="Unassembled WGS sequence"/>
</dbReference>
<evidence type="ECO:0000259" key="2">
    <source>
        <dbReference type="Pfam" id="PF06381"/>
    </source>
</evidence>
<sequence>MSYSNLTDEQLLNTAQTAINNNHDISRQRLVYASQGLINNTKRAYIDREFGYPENLTFTDFYKLYKRNGAARGFVERLSDICWLDYPKFIDGDIREQDSKLTTWEQIVTDLFNDKLWSAIIEADKRGIVGKYAGLIIQLRDGRKWDEPVDTAVLNRLNSQDAIVKLIPAWEAQLTACEWNNNEADENYGQVTMYQFNEIAVGDKSGKPNISRRIHPDRVIILNETSVINSMDDGESQLEVGYNDIIDMMKYSGGSAEGFLKNASRQVHLNYDADSDMEELARELRNRGFEKPADALNKQIALLNSGTDSALITSGATANILSVAPAEPGDGWSVSANSFAASVRMPFTIIFGQQTGRLASNEDKADYAKRGMSRRNGFLSVLIKQIVNRIIKLKVIQPLINNTLTLKWSDLLAPSQAERIELMLKMSDVNVKAQQSMGIAVFTPNEIREAGGYEPDPDLEDIDIEETKDNKADSEESDIAEKQE</sequence>
<feature type="compositionally biased region" description="Basic and acidic residues" evidence="1">
    <location>
        <begin position="465"/>
        <end position="484"/>
    </location>
</feature>
<gene>
    <name evidence="3" type="ORF">FcAc13_05260</name>
</gene>
<name>A0ABR7QWW3_9GAMM</name>
<dbReference type="InterPro" id="IPR024459">
    <property type="entry name" value="Acb1-like_N"/>
</dbReference>
<evidence type="ECO:0000313" key="3">
    <source>
        <dbReference type="EMBL" id="MBC9130716.1"/>
    </source>
</evidence>
<dbReference type="Pfam" id="PF06381">
    <property type="entry name" value="Phage_portal_3"/>
    <property type="match status" value="1"/>
</dbReference>
<keyword evidence="4" id="KW-1185">Reference proteome</keyword>
<feature type="domain" description="Anti-CBASS protein Acb1-like N-terminal" evidence="2">
    <location>
        <begin position="97"/>
        <end position="428"/>
    </location>
</feature>